<organism evidence="2 3">
    <name type="scientific">Pseudomonas brassicacearum</name>
    <dbReference type="NCBI Taxonomy" id="930166"/>
    <lineage>
        <taxon>Bacteria</taxon>
        <taxon>Pseudomonadati</taxon>
        <taxon>Pseudomonadota</taxon>
        <taxon>Gammaproteobacteria</taxon>
        <taxon>Pseudomonadales</taxon>
        <taxon>Pseudomonadaceae</taxon>
        <taxon>Pseudomonas</taxon>
    </lineage>
</organism>
<dbReference type="InterPro" id="IPR051531">
    <property type="entry name" value="N-acetyltransferase"/>
</dbReference>
<comment type="caution">
    <text evidence="2">The sequence shown here is derived from an EMBL/GenBank/DDBJ whole genome shotgun (WGS) entry which is preliminary data.</text>
</comment>
<dbReference type="InterPro" id="IPR016181">
    <property type="entry name" value="Acyl_CoA_acyltransferase"/>
</dbReference>
<dbReference type="PROSITE" id="PS51186">
    <property type="entry name" value="GNAT"/>
    <property type="match status" value="1"/>
</dbReference>
<dbReference type="RefSeq" id="WP_310359198.1">
    <property type="nucleotide sequence ID" value="NZ_JAVDVC010000003.1"/>
</dbReference>
<sequence>MPGTRSRLIYRKPKPADVLRLFAIYRDPQTNLFNPAGPMATVVEAQALLEHWLEHWSTHGYGWWAIARSDAPEHIIGFGGIAAHDYLAERRVNLGYRFAVEAWGQGYATELGRNALTDAFERLGVREVFGLVRPDHEVSIRVLEKIGMRLFGELDDVPGKAPSLVFRAQPGDPDKNSS</sequence>
<protein>
    <submittedName>
        <fullName evidence="2">RimJ/RimL family protein N-acetyltransferase</fullName>
    </submittedName>
</protein>
<evidence type="ECO:0000259" key="1">
    <source>
        <dbReference type="PROSITE" id="PS51186"/>
    </source>
</evidence>
<gene>
    <name evidence="2" type="ORF">J2W43_001895</name>
</gene>
<dbReference type="GO" id="GO:0016747">
    <property type="term" value="F:acyltransferase activity, transferring groups other than amino-acyl groups"/>
    <property type="evidence" value="ECO:0007669"/>
    <property type="project" value="InterPro"/>
</dbReference>
<reference evidence="2" key="1">
    <citation type="submission" date="2023-07" db="EMBL/GenBank/DDBJ databases">
        <title>Sorghum-associated microbial communities from plants grown in Nebraska, USA.</title>
        <authorList>
            <person name="Schachtman D."/>
        </authorList>
    </citation>
    <scope>NUCLEOTIDE SEQUENCE</scope>
    <source>
        <strain evidence="2">3432</strain>
    </source>
</reference>
<dbReference type="AlphaFoldDB" id="A0AAW8M8Z2"/>
<proteinExistence type="predicted"/>
<dbReference type="PANTHER" id="PTHR43792:SF1">
    <property type="entry name" value="N-ACETYLTRANSFERASE DOMAIN-CONTAINING PROTEIN"/>
    <property type="match status" value="1"/>
</dbReference>
<dbReference type="SUPFAM" id="SSF55729">
    <property type="entry name" value="Acyl-CoA N-acyltransferases (Nat)"/>
    <property type="match status" value="1"/>
</dbReference>
<name>A0AAW8M8Z2_9PSED</name>
<evidence type="ECO:0000313" key="3">
    <source>
        <dbReference type="Proteomes" id="UP001252613"/>
    </source>
</evidence>
<dbReference type="Gene3D" id="3.40.630.30">
    <property type="match status" value="1"/>
</dbReference>
<accession>A0AAW8M8Z2</accession>
<evidence type="ECO:0000313" key="2">
    <source>
        <dbReference type="EMBL" id="MDR6957914.1"/>
    </source>
</evidence>
<dbReference type="EMBL" id="JAVDVC010000003">
    <property type="protein sequence ID" value="MDR6957914.1"/>
    <property type="molecule type" value="Genomic_DNA"/>
</dbReference>
<feature type="domain" description="N-acetyltransferase" evidence="1">
    <location>
        <begin position="8"/>
        <end position="169"/>
    </location>
</feature>
<dbReference type="InterPro" id="IPR000182">
    <property type="entry name" value="GNAT_dom"/>
</dbReference>
<dbReference type="Proteomes" id="UP001252613">
    <property type="component" value="Unassembled WGS sequence"/>
</dbReference>
<dbReference type="PANTHER" id="PTHR43792">
    <property type="entry name" value="GNAT FAMILY, PUTATIVE (AFU_ORTHOLOGUE AFUA_3G00765)-RELATED-RELATED"/>
    <property type="match status" value="1"/>
</dbReference>
<dbReference type="Pfam" id="PF13302">
    <property type="entry name" value="Acetyltransf_3"/>
    <property type="match status" value="1"/>
</dbReference>